<feature type="region of interest" description="Disordered" evidence="1">
    <location>
        <begin position="1"/>
        <end position="23"/>
    </location>
</feature>
<protein>
    <submittedName>
        <fullName evidence="2">Uncharacterized protein</fullName>
    </submittedName>
</protein>
<comment type="caution">
    <text evidence="2">The sequence shown here is derived from an EMBL/GenBank/DDBJ whole genome shotgun (WGS) entry which is preliminary data.</text>
</comment>
<evidence type="ECO:0000256" key="1">
    <source>
        <dbReference type="SAM" id="MobiDB-lite"/>
    </source>
</evidence>
<proteinExistence type="predicted"/>
<sequence length="68" mass="7184">MPLTETTTQAGTPAAESRLLPPTAATALTARARDEQLRRRASTSLLGLTDPASPAKRANALPSDRQEN</sequence>
<dbReference type="RefSeq" id="WP_192780052.1">
    <property type="nucleotide sequence ID" value="NZ_BAAASY010000010.1"/>
</dbReference>
<gene>
    <name evidence="2" type="ORF">H4W81_008708</name>
</gene>
<evidence type="ECO:0000313" key="2">
    <source>
        <dbReference type="EMBL" id="MBE1565929.1"/>
    </source>
</evidence>
<feature type="compositionally biased region" description="Polar residues" evidence="1">
    <location>
        <begin position="1"/>
        <end position="11"/>
    </location>
</feature>
<accession>A0ABR9KV74</accession>
<feature type="region of interest" description="Disordered" evidence="1">
    <location>
        <begin position="41"/>
        <end position="68"/>
    </location>
</feature>
<evidence type="ECO:0000313" key="3">
    <source>
        <dbReference type="Proteomes" id="UP000661607"/>
    </source>
</evidence>
<dbReference type="EMBL" id="JADBEF010000001">
    <property type="protein sequence ID" value="MBE1565929.1"/>
    <property type="molecule type" value="Genomic_DNA"/>
</dbReference>
<keyword evidence="3" id="KW-1185">Reference proteome</keyword>
<reference evidence="2 3" key="1">
    <citation type="submission" date="2020-10" db="EMBL/GenBank/DDBJ databases">
        <title>Sequencing the genomes of 1000 actinobacteria strains.</title>
        <authorList>
            <person name="Klenk H.-P."/>
        </authorList>
    </citation>
    <scope>NUCLEOTIDE SEQUENCE [LARGE SCALE GENOMIC DNA]</scope>
    <source>
        <strain evidence="2 3">DSM 43748</strain>
    </source>
</reference>
<dbReference type="Proteomes" id="UP000661607">
    <property type="component" value="Unassembled WGS sequence"/>
</dbReference>
<name>A0ABR9KV74_9ACTN</name>
<organism evidence="2 3">
    <name type="scientific">Nonomuraea africana</name>
    <dbReference type="NCBI Taxonomy" id="46171"/>
    <lineage>
        <taxon>Bacteria</taxon>
        <taxon>Bacillati</taxon>
        <taxon>Actinomycetota</taxon>
        <taxon>Actinomycetes</taxon>
        <taxon>Streptosporangiales</taxon>
        <taxon>Streptosporangiaceae</taxon>
        <taxon>Nonomuraea</taxon>
    </lineage>
</organism>